<dbReference type="Proteomes" id="UP001497744">
    <property type="component" value="Unassembled WGS sequence"/>
</dbReference>
<comment type="caution">
    <text evidence="5">The sequence shown here is derived from an EMBL/GenBank/DDBJ whole genome shotgun (WGS) entry which is preliminary data.</text>
</comment>
<feature type="region of interest" description="Disordered" evidence="3">
    <location>
        <begin position="236"/>
        <end position="279"/>
    </location>
</feature>
<dbReference type="SUPFAM" id="SSF47113">
    <property type="entry name" value="Histone-fold"/>
    <property type="match status" value="1"/>
</dbReference>
<dbReference type="GO" id="GO:0006272">
    <property type="term" value="P:leading strand elongation"/>
    <property type="evidence" value="ECO:0007669"/>
    <property type="project" value="TreeGrafter"/>
</dbReference>
<accession>A0AAV4LWM3</accession>
<organism evidence="5 6">
    <name type="scientific">Babesia caballi</name>
    <dbReference type="NCBI Taxonomy" id="5871"/>
    <lineage>
        <taxon>Eukaryota</taxon>
        <taxon>Sar</taxon>
        <taxon>Alveolata</taxon>
        <taxon>Apicomplexa</taxon>
        <taxon>Aconoidasida</taxon>
        <taxon>Piroplasmida</taxon>
        <taxon>Babesiidae</taxon>
        <taxon>Babesia</taxon>
    </lineage>
</organism>
<evidence type="ECO:0000313" key="6">
    <source>
        <dbReference type="Proteomes" id="UP001497744"/>
    </source>
</evidence>
<dbReference type="GO" id="GO:0046982">
    <property type="term" value="F:protein heterodimerization activity"/>
    <property type="evidence" value="ECO:0007669"/>
    <property type="project" value="InterPro"/>
</dbReference>
<dbReference type="GO" id="GO:0008622">
    <property type="term" value="C:epsilon DNA polymerase complex"/>
    <property type="evidence" value="ECO:0007669"/>
    <property type="project" value="TreeGrafter"/>
</dbReference>
<gene>
    <name evidence="5" type="ORF">BcabD6B2_40320</name>
</gene>
<evidence type="ECO:0000256" key="3">
    <source>
        <dbReference type="SAM" id="MobiDB-lite"/>
    </source>
</evidence>
<dbReference type="InterPro" id="IPR009072">
    <property type="entry name" value="Histone-fold"/>
</dbReference>
<proteinExistence type="predicted"/>
<dbReference type="GO" id="GO:0006974">
    <property type="term" value="P:DNA damage response"/>
    <property type="evidence" value="ECO:0007669"/>
    <property type="project" value="TreeGrafter"/>
</dbReference>
<dbReference type="PANTHER" id="PTHR46172">
    <property type="entry name" value="DNA POLYMERASE EPSILON SUBUNIT 3"/>
    <property type="match status" value="1"/>
</dbReference>
<dbReference type="GeneID" id="94196078"/>
<keyword evidence="2" id="KW-0539">Nucleus</keyword>
<evidence type="ECO:0000256" key="1">
    <source>
        <dbReference type="ARBA" id="ARBA00004123"/>
    </source>
</evidence>
<dbReference type="GO" id="GO:0031490">
    <property type="term" value="F:chromatin DNA binding"/>
    <property type="evidence" value="ECO:0007669"/>
    <property type="project" value="TreeGrafter"/>
</dbReference>
<feature type="compositionally biased region" description="Polar residues" evidence="3">
    <location>
        <begin position="246"/>
        <end position="267"/>
    </location>
</feature>
<comment type="subcellular location">
    <subcellularLocation>
        <location evidence="1">Nucleus</location>
    </subcellularLocation>
</comment>
<keyword evidence="6" id="KW-1185">Reference proteome</keyword>
<dbReference type="Pfam" id="PF00808">
    <property type="entry name" value="CBFD_NFYB_HMF"/>
    <property type="match status" value="1"/>
</dbReference>
<dbReference type="InterPro" id="IPR051377">
    <property type="entry name" value="DNA_Pol-Epsilon_Subunit"/>
</dbReference>
<dbReference type="AlphaFoldDB" id="A0AAV4LWM3"/>
<feature type="compositionally biased region" description="Acidic residues" evidence="3">
    <location>
        <begin position="153"/>
        <end position="164"/>
    </location>
</feature>
<sequence length="279" mass="29879">MAEIDAKELELLPVKLVQQALNKGLLESAAMGAVNETRMKRGAKRAVRYTLKQKKFAKDAVNTVNRAAGLFVLYMAAVAQDIAKSKKRTTVCQTDIVEALKAGLFGEIEREMSAEGAAVNELLKVRQAQMLSAEEGGEGDEPTADGAGAGDGDGAEGGDQGDDDLEVEDMEEEYFEEADDVVEDMEVDEYMEEDESDHMMAVDGEGAMEDVADDGEKNVETQGGGSGDHMEVVYADEEPGSEKGDQATTLGQGETQLAESGRSQSVHTENRAEAPTQVM</sequence>
<evidence type="ECO:0000256" key="2">
    <source>
        <dbReference type="ARBA" id="ARBA00023242"/>
    </source>
</evidence>
<feature type="domain" description="Transcription factor CBF/NF-Y/archaeal histone" evidence="4">
    <location>
        <begin position="51"/>
        <end position="100"/>
    </location>
</feature>
<dbReference type="CDD" id="cd22928">
    <property type="entry name" value="HFD_POLE3_DPB4"/>
    <property type="match status" value="1"/>
</dbReference>
<dbReference type="Gene3D" id="1.10.20.10">
    <property type="entry name" value="Histone, subunit A"/>
    <property type="match status" value="1"/>
</dbReference>
<dbReference type="RefSeq" id="XP_067716666.1">
    <property type="nucleotide sequence ID" value="XM_067860565.1"/>
</dbReference>
<dbReference type="GO" id="GO:0031507">
    <property type="term" value="P:heterochromatin formation"/>
    <property type="evidence" value="ECO:0007669"/>
    <property type="project" value="TreeGrafter"/>
</dbReference>
<reference evidence="5 6" key="1">
    <citation type="submission" date="2021-06" db="EMBL/GenBank/DDBJ databases">
        <title>Genome sequence of Babesia caballi.</title>
        <authorList>
            <person name="Yamagishi J."/>
            <person name="Kidaka T."/>
            <person name="Ochi A."/>
        </authorList>
    </citation>
    <scope>NUCLEOTIDE SEQUENCE [LARGE SCALE GENOMIC DNA]</scope>
    <source>
        <strain evidence="5">USDA-D6B2</strain>
    </source>
</reference>
<dbReference type="PANTHER" id="PTHR46172:SF1">
    <property type="entry name" value="DNA POLYMERASE EPSILON SUBUNIT 3"/>
    <property type="match status" value="1"/>
</dbReference>
<dbReference type="EMBL" id="BPLF01000003">
    <property type="protein sequence ID" value="GIX64597.1"/>
    <property type="molecule type" value="Genomic_DNA"/>
</dbReference>
<protein>
    <submittedName>
        <fullName evidence="5">Transcription factor</fullName>
    </submittedName>
</protein>
<evidence type="ECO:0000313" key="5">
    <source>
        <dbReference type="EMBL" id="GIX64597.1"/>
    </source>
</evidence>
<dbReference type="GO" id="GO:0008623">
    <property type="term" value="C:CHRAC"/>
    <property type="evidence" value="ECO:0007669"/>
    <property type="project" value="TreeGrafter"/>
</dbReference>
<feature type="region of interest" description="Disordered" evidence="3">
    <location>
        <begin position="132"/>
        <end position="164"/>
    </location>
</feature>
<evidence type="ECO:0000259" key="4">
    <source>
        <dbReference type="Pfam" id="PF00808"/>
    </source>
</evidence>
<name>A0AAV4LWM3_BABCB</name>
<dbReference type="InterPro" id="IPR003958">
    <property type="entry name" value="CBFA_NFYB_domain"/>
</dbReference>